<evidence type="ECO:0000256" key="2">
    <source>
        <dbReference type="ARBA" id="ARBA00022792"/>
    </source>
</evidence>
<dbReference type="Pfam" id="PF05300">
    <property type="entry name" value="MIC19_MIC25"/>
    <property type="match status" value="1"/>
</dbReference>
<evidence type="ECO:0000313" key="10">
    <source>
        <dbReference type="EMBL" id="ELK36078.1"/>
    </source>
</evidence>
<dbReference type="AlphaFoldDB" id="L5MEC7"/>
<feature type="coiled-coil region" evidence="8">
    <location>
        <begin position="65"/>
        <end position="92"/>
    </location>
</feature>
<gene>
    <name evidence="10" type="ORF">MDA_GLEAN10008118</name>
</gene>
<dbReference type="InterPro" id="IPR007964">
    <property type="entry name" value="MIC19/MIC25"/>
</dbReference>
<sequence>MGGASSTRRVTFEADENENITVVKGIRLSENVIDRMKETSPSGSKSHRYSGAYGASVSDEELKRRVAEELALEQAKKESENQKRLKQSKELDRERALANEQLTRAILRERISSEQDRTKAKHLARMLEEKDRVIKRQDAFYKEQLARLEERSSEFYKVTTEQYQKAAEEVEAKFKMKNELPITVNMFRHDTSYGRSLLSLLYAGPPTMKPSVLKRGRYEVHPVCADLQAKILQCYRQNTQQTLRCSALASQYMRCVNQAKQDPSCALASDATDAHRQGAEIKLEVDFREDLQEQVFIVFEGFFISTTCWHPPVVWPGSPCSG</sequence>
<comment type="subcellular location">
    <subcellularLocation>
        <location evidence="7">Mitochondrion inner membrane</location>
        <topology evidence="7">Lipid-anchor</topology>
    </subcellularLocation>
</comment>
<dbReference type="Proteomes" id="UP000010556">
    <property type="component" value="Unassembled WGS sequence"/>
</dbReference>
<dbReference type="PANTHER" id="PTHR21588:SF18">
    <property type="entry name" value="MICOS COMPLEX SUBUNIT MIC19"/>
    <property type="match status" value="1"/>
</dbReference>
<evidence type="ECO:0000256" key="4">
    <source>
        <dbReference type="ARBA" id="ARBA00023136"/>
    </source>
</evidence>
<dbReference type="InterPro" id="IPR052632">
    <property type="entry name" value="MICOS_subunit_Mic19"/>
</dbReference>
<reference evidence="11" key="1">
    <citation type="journal article" date="2013" name="Science">
        <title>Comparative analysis of bat genomes provides insight into the evolution of flight and immunity.</title>
        <authorList>
            <person name="Zhang G."/>
            <person name="Cowled C."/>
            <person name="Shi Z."/>
            <person name="Huang Z."/>
            <person name="Bishop-Lilly K.A."/>
            <person name="Fang X."/>
            <person name="Wynne J.W."/>
            <person name="Xiong Z."/>
            <person name="Baker M.L."/>
            <person name="Zhao W."/>
            <person name="Tachedjian M."/>
            <person name="Zhu Y."/>
            <person name="Zhou P."/>
            <person name="Jiang X."/>
            <person name="Ng J."/>
            <person name="Yang L."/>
            <person name="Wu L."/>
            <person name="Xiao J."/>
            <person name="Feng Y."/>
            <person name="Chen Y."/>
            <person name="Sun X."/>
            <person name="Zhang Y."/>
            <person name="Marsh G.A."/>
            <person name="Crameri G."/>
            <person name="Broder C.C."/>
            <person name="Frey K.G."/>
            <person name="Wang L.F."/>
            <person name="Wang J."/>
        </authorList>
    </citation>
    <scope>NUCLEOTIDE SEQUENCE [LARGE SCALE GENOMIC DNA]</scope>
</reference>
<keyword evidence="3" id="KW-0496">Mitochondrion</keyword>
<organism evidence="10 11">
    <name type="scientific">Myotis davidii</name>
    <name type="common">David's myotis</name>
    <dbReference type="NCBI Taxonomy" id="225400"/>
    <lineage>
        <taxon>Eukaryota</taxon>
        <taxon>Metazoa</taxon>
        <taxon>Chordata</taxon>
        <taxon>Craniata</taxon>
        <taxon>Vertebrata</taxon>
        <taxon>Euteleostomi</taxon>
        <taxon>Mammalia</taxon>
        <taxon>Eutheria</taxon>
        <taxon>Laurasiatheria</taxon>
        <taxon>Chiroptera</taxon>
        <taxon>Yangochiroptera</taxon>
        <taxon>Vespertilionidae</taxon>
        <taxon>Myotis</taxon>
    </lineage>
</organism>
<keyword evidence="5" id="KW-1015">Disulfide bond</keyword>
<evidence type="ECO:0000256" key="6">
    <source>
        <dbReference type="ARBA" id="ARBA00023288"/>
    </source>
</evidence>
<dbReference type="PANTHER" id="PTHR21588">
    <property type="entry name" value="COILED-COIL-HELIX-COILED-COIL-HELIX DOMAIN CONTAINING 6"/>
    <property type="match status" value="1"/>
</dbReference>
<accession>L5MEC7</accession>
<dbReference type="GO" id="GO:0007007">
    <property type="term" value="P:inner mitochondrial membrane organization"/>
    <property type="evidence" value="ECO:0007669"/>
    <property type="project" value="TreeGrafter"/>
</dbReference>
<dbReference type="EMBL" id="KB101801">
    <property type="protein sequence ID" value="ELK36078.1"/>
    <property type="molecule type" value="Genomic_DNA"/>
</dbReference>
<name>L5MEC7_MYODS</name>
<evidence type="ECO:0000256" key="1">
    <source>
        <dbReference type="ARBA" id="ARBA00022707"/>
    </source>
</evidence>
<keyword evidence="4" id="KW-0472">Membrane</keyword>
<evidence type="ECO:0000313" key="11">
    <source>
        <dbReference type="Proteomes" id="UP000010556"/>
    </source>
</evidence>
<protein>
    <submittedName>
        <fullName evidence="10">Coiled-coil-helix-coiled-coil-helix domain-containing protein 3, mitochondrial</fullName>
    </submittedName>
</protein>
<keyword evidence="8" id="KW-0175">Coiled coil</keyword>
<keyword evidence="1" id="KW-0519">Myristate</keyword>
<evidence type="ECO:0000256" key="5">
    <source>
        <dbReference type="ARBA" id="ARBA00023157"/>
    </source>
</evidence>
<keyword evidence="11" id="KW-1185">Reference proteome</keyword>
<evidence type="ECO:0000256" key="3">
    <source>
        <dbReference type="ARBA" id="ARBA00023128"/>
    </source>
</evidence>
<dbReference type="PROSITE" id="PS51808">
    <property type="entry name" value="CHCH"/>
    <property type="match status" value="1"/>
</dbReference>
<keyword evidence="6" id="KW-0449">Lipoprotein</keyword>
<keyword evidence="2" id="KW-0999">Mitochondrion inner membrane</keyword>
<dbReference type="GO" id="GO:0061617">
    <property type="term" value="C:MICOS complex"/>
    <property type="evidence" value="ECO:0007669"/>
    <property type="project" value="InterPro"/>
</dbReference>
<evidence type="ECO:0000256" key="9">
    <source>
        <dbReference type="SAM" id="MobiDB-lite"/>
    </source>
</evidence>
<evidence type="ECO:0000256" key="7">
    <source>
        <dbReference type="ARBA" id="ARBA00034476"/>
    </source>
</evidence>
<evidence type="ECO:0000256" key="8">
    <source>
        <dbReference type="SAM" id="Coils"/>
    </source>
</evidence>
<feature type="region of interest" description="Disordered" evidence="9">
    <location>
        <begin position="31"/>
        <end position="61"/>
    </location>
</feature>
<proteinExistence type="predicted"/>